<dbReference type="Pfam" id="PF03583">
    <property type="entry name" value="LIP"/>
    <property type="match status" value="1"/>
</dbReference>
<keyword evidence="2" id="KW-0732">Signal</keyword>
<dbReference type="PANTHER" id="PTHR34853">
    <property type="match status" value="1"/>
</dbReference>
<dbReference type="RefSeq" id="XP_024722611.1">
    <property type="nucleotide sequence ID" value="XM_024866526.1"/>
</dbReference>
<dbReference type="EMBL" id="KZ679009">
    <property type="protein sequence ID" value="PSS22456.1"/>
    <property type="molecule type" value="Genomic_DNA"/>
</dbReference>
<dbReference type="Gene3D" id="1.10.260.130">
    <property type="match status" value="1"/>
</dbReference>
<name>A0A2T3B6T3_AMORE</name>
<reference evidence="3 4" key="1">
    <citation type="journal article" date="2018" name="New Phytol.">
        <title>Comparative genomics and transcriptomics depict ericoid mycorrhizal fungi as versatile saprotrophs and plant mutualists.</title>
        <authorList>
            <person name="Martino E."/>
            <person name="Morin E."/>
            <person name="Grelet G.A."/>
            <person name="Kuo A."/>
            <person name="Kohler A."/>
            <person name="Daghino S."/>
            <person name="Barry K.W."/>
            <person name="Cichocki N."/>
            <person name="Clum A."/>
            <person name="Dockter R.B."/>
            <person name="Hainaut M."/>
            <person name="Kuo R.C."/>
            <person name="LaButti K."/>
            <person name="Lindahl B.D."/>
            <person name="Lindquist E.A."/>
            <person name="Lipzen A."/>
            <person name="Khouja H.R."/>
            <person name="Magnuson J."/>
            <person name="Murat C."/>
            <person name="Ohm R.A."/>
            <person name="Singer S.W."/>
            <person name="Spatafora J.W."/>
            <person name="Wang M."/>
            <person name="Veneault-Fourrey C."/>
            <person name="Henrissat B."/>
            <person name="Grigoriev I.V."/>
            <person name="Martin F.M."/>
            <person name="Perotto S."/>
        </authorList>
    </citation>
    <scope>NUCLEOTIDE SEQUENCE [LARGE SCALE GENOMIC DNA]</scope>
    <source>
        <strain evidence="3 4">ATCC 22711</strain>
    </source>
</reference>
<accession>A0A2T3B6T3</accession>
<dbReference type="GeneID" id="36574607"/>
<protein>
    <submittedName>
        <fullName evidence="3">Uncharacterized protein</fullName>
    </submittedName>
</protein>
<dbReference type="GO" id="GO:0004806">
    <property type="term" value="F:triacylglycerol lipase activity"/>
    <property type="evidence" value="ECO:0007669"/>
    <property type="project" value="UniProtKB-UniRule"/>
</dbReference>
<dbReference type="GO" id="GO:0016042">
    <property type="term" value="P:lipid catabolic process"/>
    <property type="evidence" value="ECO:0007669"/>
    <property type="project" value="UniProtKB-UniRule"/>
</dbReference>
<evidence type="ECO:0000313" key="4">
    <source>
        <dbReference type="Proteomes" id="UP000241818"/>
    </source>
</evidence>
<dbReference type="PANTHER" id="PTHR34853:SF5">
    <property type="entry name" value="LIP-DOMAIN-CONTAINING PROTEIN-RELATED"/>
    <property type="match status" value="1"/>
</dbReference>
<dbReference type="Gene3D" id="3.40.50.1820">
    <property type="entry name" value="alpha/beta hydrolase"/>
    <property type="match status" value="1"/>
</dbReference>
<proteinExistence type="inferred from homology"/>
<feature type="chain" id="PRO_5015377234" evidence="2">
    <location>
        <begin position="22"/>
        <end position="448"/>
    </location>
</feature>
<dbReference type="AlphaFoldDB" id="A0A2T3B6T3"/>
<keyword evidence="4" id="KW-1185">Reference proteome</keyword>
<dbReference type="OrthoDB" id="2373480at2759"/>
<evidence type="ECO:0000313" key="3">
    <source>
        <dbReference type="EMBL" id="PSS22456.1"/>
    </source>
</evidence>
<sequence length="448" mass="46913">MNFNLRKGLVGLLACLQTASAIPLDARQLVVVPDQDSFYSAPAGLNATAPGTILRSRPVPFPIAAFNTLPANLEAAYQILYRTTDSHGNPEAAMTTLLVPHNAQPSKLLSYQIAQDAPDTACAPSYVLQLLSTPGAIISQAELLLIEAALDKGWYVVTPDYQGPQSAYVAGIQSGHATLDSVRAALQSQNFSQLSPDATVTLWGYSGGALASNWAVELQPSYAPELSFAGAAIGGAIPNIQNVMETINNGPFAGLSASGVMGLYNEYPNLAAYLEQQFVPATETKFKSVRGQCLPATAIEFAFNDMFSYFKSGNAVIQGAIPQEVLKTNTLGQHVPTTPLYFYKSINDEVSPIADTDKIVSGYCAGGASVQYQRDLLSEHGSLAVTGAPEAMVWLEARMNGTPAASGCSTNSVISTLEDPAAIVALGELVVGALAALLGAPIGPLSIA</sequence>
<keyword evidence="1" id="KW-0378">Hydrolase</keyword>
<dbReference type="InterPro" id="IPR029058">
    <property type="entry name" value="AB_hydrolase_fold"/>
</dbReference>
<evidence type="ECO:0000256" key="2">
    <source>
        <dbReference type="PIRNR" id="PIRNR029171"/>
    </source>
</evidence>
<gene>
    <name evidence="3" type="ORF">M430DRAFT_34317</name>
</gene>
<dbReference type="InParanoid" id="A0A2T3B6T3"/>
<dbReference type="SUPFAM" id="SSF53474">
    <property type="entry name" value="alpha/beta-Hydrolases"/>
    <property type="match status" value="1"/>
</dbReference>
<dbReference type="InterPro" id="IPR005152">
    <property type="entry name" value="Lipase_secreted"/>
</dbReference>
<comment type="similarity">
    <text evidence="2">Belongs to the AB hydrolase superfamily. Lipase family.</text>
</comment>
<dbReference type="PIRSF" id="PIRSF029171">
    <property type="entry name" value="Esterase_LipA"/>
    <property type="match status" value="1"/>
</dbReference>
<feature type="signal peptide" evidence="2">
    <location>
        <begin position="1"/>
        <end position="21"/>
    </location>
</feature>
<evidence type="ECO:0000256" key="1">
    <source>
        <dbReference type="ARBA" id="ARBA00022801"/>
    </source>
</evidence>
<organism evidence="3 4">
    <name type="scientific">Amorphotheca resinae ATCC 22711</name>
    <dbReference type="NCBI Taxonomy" id="857342"/>
    <lineage>
        <taxon>Eukaryota</taxon>
        <taxon>Fungi</taxon>
        <taxon>Dikarya</taxon>
        <taxon>Ascomycota</taxon>
        <taxon>Pezizomycotina</taxon>
        <taxon>Leotiomycetes</taxon>
        <taxon>Helotiales</taxon>
        <taxon>Amorphothecaceae</taxon>
        <taxon>Amorphotheca</taxon>
    </lineage>
</organism>
<dbReference type="Proteomes" id="UP000241818">
    <property type="component" value="Unassembled WGS sequence"/>
</dbReference>